<reference evidence="3" key="1">
    <citation type="submission" date="2021-06" db="EMBL/GenBank/DDBJ databases">
        <title>50 bacteria genomes isolated from Dapeng, Shenzhen, China.</title>
        <authorList>
            <person name="Zheng W."/>
            <person name="Yu S."/>
            <person name="Huang Y."/>
        </authorList>
    </citation>
    <scope>NUCLEOTIDE SEQUENCE</scope>
    <source>
        <strain evidence="3">DP4N28-2</strain>
    </source>
</reference>
<feature type="region of interest" description="Disordered" evidence="1">
    <location>
        <begin position="27"/>
        <end position="54"/>
    </location>
</feature>
<evidence type="ECO:0000313" key="3">
    <source>
        <dbReference type="EMBL" id="MBY6218207.1"/>
    </source>
</evidence>
<dbReference type="EMBL" id="JAHVKP010000001">
    <property type="protein sequence ID" value="MBY6218207.1"/>
    <property type="molecule type" value="Genomic_DNA"/>
</dbReference>
<organism evidence="3 4">
    <name type="scientific">Qipengyuania aquimaris</name>
    <dbReference type="NCBI Taxonomy" id="255984"/>
    <lineage>
        <taxon>Bacteria</taxon>
        <taxon>Pseudomonadati</taxon>
        <taxon>Pseudomonadota</taxon>
        <taxon>Alphaproteobacteria</taxon>
        <taxon>Sphingomonadales</taxon>
        <taxon>Erythrobacteraceae</taxon>
        <taxon>Qipengyuania</taxon>
    </lineage>
</organism>
<accession>A0A9Q3S1C3</accession>
<proteinExistence type="predicted"/>
<dbReference type="Proteomes" id="UP000824927">
    <property type="component" value="Unassembled WGS sequence"/>
</dbReference>
<evidence type="ECO:0000256" key="1">
    <source>
        <dbReference type="SAM" id="MobiDB-lite"/>
    </source>
</evidence>
<protein>
    <recommendedName>
        <fullName evidence="5">Secreted protein</fullName>
    </recommendedName>
</protein>
<dbReference type="AlphaFoldDB" id="A0A9Q3S1C3"/>
<dbReference type="RefSeq" id="WP_222405102.1">
    <property type="nucleotide sequence ID" value="NZ_JAHVKP010000001.1"/>
</dbReference>
<dbReference type="PROSITE" id="PS51257">
    <property type="entry name" value="PROKAR_LIPOPROTEIN"/>
    <property type="match status" value="1"/>
</dbReference>
<feature type="compositionally biased region" description="Low complexity" evidence="1">
    <location>
        <begin position="34"/>
        <end position="54"/>
    </location>
</feature>
<name>A0A9Q3S1C3_9SPHN</name>
<feature type="signal peptide" evidence="2">
    <location>
        <begin position="1"/>
        <end position="21"/>
    </location>
</feature>
<gene>
    <name evidence="3" type="ORF">KUV31_07615</name>
</gene>
<evidence type="ECO:0008006" key="5">
    <source>
        <dbReference type="Google" id="ProtNLM"/>
    </source>
</evidence>
<evidence type="ECO:0000313" key="4">
    <source>
        <dbReference type="Proteomes" id="UP000824927"/>
    </source>
</evidence>
<feature type="chain" id="PRO_5040226830" description="Secreted protein" evidence="2">
    <location>
        <begin position="22"/>
        <end position="95"/>
    </location>
</feature>
<comment type="caution">
    <text evidence="3">The sequence shown here is derived from an EMBL/GenBank/DDBJ whole genome shotgun (WGS) entry which is preliminary data.</text>
</comment>
<keyword evidence="2" id="KW-0732">Signal</keyword>
<sequence>MKKLITTAAAGTILLLTAACGAPDEVAEVEAEAATESGAEVDPATEAETATTEATAEDTIVICDEDGNRYASEEEAKAAGLDEAQYGATYCQYFE</sequence>
<evidence type="ECO:0000256" key="2">
    <source>
        <dbReference type="SAM" id="SignalP"/>
    </source>
</evidence>